<feature type="domain" description="Thiaminase-2/PQQC" evidence="3">
    <location>
        <begin position="17"/>
        <end position="211"/>
    </location>
</feature>
<dbReference type="RefSeq" id="XP_013906308.1">
    <property type="nucleotide sequence ID" value="XM_014050854.1"/>
</dbReference>
<dbReference type="Gene3D" id="1.20.910.10">
    <property type="entry name" value="Heme oxygenase-like"/>
    <property type="match status" value="1"/>
</dbReference>
<dbReference type="GeneID" id="25726783"/>
<evidence type="ECO:0000256" key="1">
    <source>
        <dbReference type="PIRSR" id="PIRSR003170-1"/>
    </source>
</evidence>
<dbReference type="InterPro" id="IPR004305">
    <property type="entry name" value="Thiaminase-2/PQQC"/>
</dbReference>
<dbReference type="AlphaFoldDB" id="A0A0D2LLP3"/>
<reference evidence="4 5" key="1">
    <citation type="journal article" date="2013" name="BMC Genomics">
        <title>Reconstruction of the lipid metabolism for the microalga Monoraphidium neglectum from its genome sequence reveals characteristics suitable for biofuel production.</title>
        <authorList>
            <person name="Bogen C."/>
            <person name="Al-Dilaimi A."/>
            <person name="Albersmeier A."/>
            <person name="Wichmann J."/>
            <person name="Grundmann M."/>
            <person name="Rupp O."/>
            <person name="Lauersen K.J."/>
            <person name="Blifernez-Klassen O."/>
            <person name="Kalinowski J."/>
            <person name="Goesmann A."/>
            <person name="Mussgnug J.H."/>
            <person name="Kruse O."/>
        </authorList>
    </citation>
    <scope>NUCLEOTIDE SEQUENCE [LARGE SCALE GENOMIC DNA]</scope>
    <source>
        <strain evidence="4 5">SAG 48.87</strain>
    </source>
</reference>
<dbReference type="SUPFAM" id="SSF48613">
    <property type="entry name" value="Heme oxygenase-like"/>
    <property type="match status" value="1"/>
</dbReference>
<dbReference type="InterPro" id="IPR016084">
    <property type="entry name" value="Haem_Oase-like_multi-hlx"/>
</dbReference>
<dbReference type="GO" id="GO:0005829">
    <property type="term" value="C:cytosol"/>
    <property type="evidence" value="ECO:0007669"/>
    <property type="project" value="TreeGrafter"/>
</dbReference>
<evidence type="ECO:0000259" key="3">
    <source>
        <dbReference type="Pfam" id="PF03070"/>
    </source>
</evidence>
<sequence>MAPPATCKAIKEPIKDEWATATRTHAFLQDVNRGTISDARFNTWLAQDYLYVRNFARLLAAMIASCPDTHVDVLVGGMAAIDLEIKWFKAKAEERSIDLATTAPQPNCAEYVEFLKSLHSQPYAVQAAVFWAMEAIYNQAWTGVGEGLADPKYSEFVDRWGNAGFAQYCVDLEAQADEALTSSPPEVLEAADAAVKRAVQLELGFWGMAYAA</sequence>
<feature type="binding site" evidence="2">
    <location>
        <position position="84"/>
    </location>
    <ligand>
        <name>substrate</name>
    </ligand>
</feature>
<accession>A0A0D2LLP3</accession>
<dbReference type="PANTHER" id="PTHR43198">
    <property type="entry name" value="BIFUNCTIONAL TH2 PROTEIN"/>
    <property type="match status" value="1"/>
</dbReference>
<dbReference type="CDD" id="cd19357">
    <property type="entry name" value="TenA_E_At3g16990-like"/>
    <property type="match status" value="1"/>
</dbReference>
<dbReference type="PIRSF" id="PIRSF003170">
    <property type="entry name" value="Pet18p"/>
    <property type="match status" value="1"/>
</dbReference>
<dbReference type="Pfam" id="PF03070">
    <property type="entry name" value="TENA_THI-4"/>
    <property type="match status" value="1"/>
</dbReference>
<dbReference type="KEGG" id="mng:MNEG_0665"/>
<dbReference type="Proteomes" id="UP000054498">
    <property type="component" value="Unassembled WGS sequence"/>
</dbReference>
<evidence type="ECO:0000313" key="4">
    <source>
        <dbReference type="EMBL" id="KIZ07289.1"/>
    </source>
</evidence>
<dbReference type="InterPro" id="IPR026285">
    <property type="entry name" value="TenA_E"/>
</dbReference>
<feature type="binding site" evidence="2">
    <location>
        <position position="48"/>
    </location>
    <ligand>
        <name>substrate</name>
    </ligand>
</feature>
<name>A0A0D2LLP3_9CHLO</name>
<dbReference type="GO" id="GO:0006772">
    <property type="term" value="P:thiamine metabolic process"/>
    <property type="evidence" value="ECO:0007669"/>
    <property type="project" value="UniProtKB-ARBA"/>
</dbReference>
<organism evidence="4 5">
    <name type="scientific">Monoraphidium neglectum</name>
    <dbReference type="NCBI Taxonomy" id="145388"/>
    <lineage>
        <taxon>Eukaryota</taxon>
        <taxon>Viridiplantae</taxon>
        <taxon>Chlorophyta</taxon>
        <taxon>core chlorophytes</taxon>
        <taxon>Chlorophyceae</taxon>
        <taxon>CS clade</taxon>
        <taxon>Sphaeropleales</taxon>
        <taxon>Selenastraceae</taxon>
        <taxon>Monoraphidium</taxon>
    </lineage>
</organism>
<gene>
    <name evidence="4" type="ORF">MNEG_0665</name>
</gene>
<proteinExistence type="predicted"/>
<dbReference type="PANTHER" id="PTHR43198:SF5">
    <property type="entry name" value="BIFUNCTIONAL TENA-E PROTEIN"/>
    <property type="match status" value="1"/>
</dbReference>
<dbReference type="InterPro" id="IPR050967">
    <property type="entry name" value="Thiamine_Salvage_TenA"/>
</dbReference>
<dbReference type="STRING" id="145388.A0A0D2LLP3"/>
<evidence type="ECO:0000256" key="2">
    <source>
        <dbReference type="PIRSR" id="PIRSR003170-2"/>
    </source>
</evidence>
<dbReference type="OrthoDB" id="37730at2759"/>
<keyword evidence="5" id="KW-1185">Reference proteome</keyword>
<feature type="active site" description="Proton donor" evidence="1">
    <location>
        <position position="202"/>
    </location>
</feature>
<feature type="binding site" evidence="2">
    <location>
        <position position="134"/>
    </location>
    <ligand>
        <name>substrate</name>
    </ligand>
</feature>
<evidence type="ECO:0000313" key="5">
    <source>
        <dbReference type="Proteomes" id="UP000054498"/>
    </source>
</evidence>
<dbReference type="EMBL" id="KK100275">
    <property type="protein sequence ID" value="KIZ07289.1"/>
    <property type="molecule type" value="Genomic_DNA"/>
</dbReference>
<protein>
    <submittedName>
        <fullName evidence="4">Putative Seed maturation protein PM36 like protein</fullName>
    </submittedName>
</protein>